<evidence type="ECO:0000313" key="5">
    <source>
        <dbReference type="Proteomes" id="UP000316714"/>
    </source>
</evidence>
<dbReference type="EMBL" id="SIHJ01000001">
    <property type="protein sequence ID" value="TWT36244.1"/>
    <property type="molecule type" value="Genomic_DNA"/>
</dbReference>
<dbReference type="AlphaFoldDB" id="A0A5C5VCC6"/>
<dbReference type="PANTHER" id="PTHR44591:SF3">
    <property type="entry name" value="RESPONSE REGULATORY DOMAIN-CONTAINING PROTEIN"/>
    <property type="match status" value="1"/>
</dbReference>
<evidence type="ECO:0000256" key="2">
    <source>
        <dbReference type="PROSITE-ProRule" id="PRU00169"/>
    </source>
</evidence>
<reference evidence="4 5" key="1">
    <citation type="submission" date="2019-02" db="EMBL/GenBank/DDBJ databases">
        <title>Deep-cultivation of Planctomycetes and their phenomic and genomic characterization uncovers novel biology.</title>
        <authorList>
            <person name="Wiegand S."/>
            <person name="Jogler M."/>
            <person name="Boedeker C."/>
            <person name="Pinto D."/>
            <person name="Vollmers J."/>
            <person name="Rivas-Marin E."/>
            <person name="Kohn T."/>
            <person name="Peeters S.H."/>
            <person name="Heuer A."/>
            <person name="Rast P."/>
            <person name="Oberbeckmann S."/>
            <person name="Bunk B."/>
            <person name="Jeske O."/>
            <person name="Meyerdierks A."/>
            <person name="Storesund J.E."/>
            <person name="Kallscheuer N."/>
            <person name="Luecker S."/>
            <person name="Lage O.M."/>
            <person name="Pohl T."/>
            <person name="Merkel B.J."/>
            <person name="Hornburger P."/>
            <person name="Mueller R.-W."/>
            <person name="Bruemmer F."/>
            <person name="Labrenz M."/>
            <person name="Spormann A.M."/>
            <person name="Op Den Camp H."/>
            <person name="Overmann J."/>
            <person name="Amann R."/>
            <person name="Jetten M.S.M."/>
            <person name="Mascher T."/>
            <person name="Medema M.H."/>
            <person name="Devos D.P."/>
            <person name="Kaster A.-K."/>
            <person name="Ovreas L."/>
            <person name="Rohde M."/>
            <person name="Galperin M.Y."/>
            <person name="Jogler C."/>
        </authorList>
    </citation>
    <scope>NUCLEOTIDE SEQUENCE [LARGE SCALE GENOMIC DNA]</scope>
    <source>
        <strain evidence="4 5">KOR34</strain>
    </source>
</reference>
<evidence type="ECO:0000256" key="1">
    <source>
        <dbReference type="ARBA" id="ARBA00022553"/>
    </source>
</evidence>
<name>A0A5C5VCC6_9BACT</name>
<proteinExistence type="predicted"/>
<dbReference type="SMART" id="SM00448">
    <property type="entry name" value="REC"/>
    <property type="match status" value="1"/>
</dbReference>
<dbReference type="InterPro" id="IPR011006">
    <property type="entry name" value="CheY-like_superfamily"/>
</dbReference>
<dbReference type="CDD" id="cd00156">
    <property type="entry name" value="REC"/>
    <property type="match status" value="1"/>
</dbReference>
<dbReference type="OrthoDB" id="281312at2"/>
<dbReference type="Pfam" id="PF00072">
    <property type="entry name" value="Response_reg"/>
    <property type="match status" value="1"/>
</dbReference>
<feature type="modified residue" description="4-aspartylphosphate" evidence="2">
    <location>
        <position position="60"/>
    </location>
</feature>
<evidence type="ECO:0000259" key="3">
    <source>
        <dbReference type="PROSITE" id="PS50110"/>
    </source>
</evidence>
<keyword evidence="5" id="KW-1185">Reference proteome</keyword>
<accession>A0A5C5VCC6</accession>
<dbReference type="Gene3D" id="3.40.50.2300">
    <property type="match status" value="1"/>
</dbReference>
<dbReference type="SUPFAM" id="SSF52172">
    <property type="entry name" value="CheY-like"/>
    <property type="match status" value="1"/>
</dbReference>
<dbReference type="PANTHER" id="PTHR44591">
    <property type="entry name" value="STRESS RESPONSE REGULATOR PROTEIN 1"/>
    <property type="match status" value="1"/>
</dbReference>
<evidence type="ECO:0000313" key="4">
    <source>
        <dbReference type="EMBL" id="TWT36244.1"/>
    </source>
</evidence>
<protein>
    <submittedName>
        <fullName evidence="4">Phosphate regulon transcriptional regulatory protein PhoB</fullName>
    </submittedName>
</protein>
<dbReference type="Proteomes" id="UP000316714">
    <property type="component" value="Unassembled WGS sequence"/>
</dbReference>
<feature type="domain" description="Response regulatory" evidence="3">
    <location>
        <begin position="11"/>
        <end position="122"/>
    </location>
</feature>
<keyword evidence="1 2" id="KW-0597">Phosphoprotein</keyword>
<organism evidence="4 5">
    <name type="scientific">Posidoniimonas corsicana</name>
    <dbReference type="NCBI Taxonomy" id="1938618"/>
    <lineage>
        <taxon>Bacteria</taxon>
        <taxon>Pseudomonadati</taxon>
        <taxon>Planctomycetota</taxon>
        <taxon>Planctomycetia</taxon>
        <taxon>Pirellulales</taxon>
        <taxon>Lacipirellulaceae</taxon>
        <taxon>Posidoniimonas</taxon>
    </lineage>
</organism>
<dbReference type="PROSITE" id="PS50110">
    <property type="entry name" value="RESPONSE_REGULATORY"/>
    <property type="match status" value="1"/>
</dbReference>
<comment type="caution">
    <text evidence="4">The sequence shown here is derived from an EMBL/GenBank/DDBJ whole genome shotgun (WGS) entry which is preliminary data.</text>
</comment>
<sequence length="128" mass="14124">MEEERLSAPLRVLIVDESAESREVLRTALERVGSQTLEAERPDGAQPLCAQSKPDLIVCDVDSDRSRDREAARRLAAEANRTDTPIVLLGALKQQSAWTSGGEFVAKPYHYGPLIRRIEALLASRRAA</sequence>
<dbReference type="InterPro" id="IPR050595">
    <property type="entry name" value="Bact_response_regulator"/>
</dbReference>
<dbReference type="InterPro" id="IPR001789">
    <property type="entry name" value="Sig_transdc_resp-reg_receiver"/>
</dbReference>
<dbReference type="GO" id="GO:0000160">
    <property type="term" value="P:phosphorelay signal transduction system"/>
    <property type="evidence" value="ECO:0007669"/>
    <property type="project" value="InterPro"/>
</dbReference>
<gene>
    <name evidence="4" type="primary">phoB_2</name>
    <name evidence="4" type="ORF">KOR34_11480</name>
</gene>